<dbReference type="InterPro" id="IPR013783">
    <property type="entry name" value="Ig-like_fold"/>
</dbReference>
<dbReference type="Pfam" id="PF01364">
    <property type="entry name" value="Peptidase_C25"/>
    <property type="match status" value="1"/>
</dbReference>
<dbReference type="Pfam" id="PF07705">
    <property type="entry name" value="CARDB"/>
    <property type="match status" value="1"/>
</dbReference>
<dbReference type="Gene3D" id="3.40.50.10390">
    <property type="entry name" value="Gingipain r, domain 1"/>
    <property type="match status" value="1"/>
</dbReference>
<dbReference type="GO" id="GO:0008234">
    <property type="term" value="F:cysteine-type peptidase activity"/>
    <property type="evidence" value="ECO:0007669"/>
    <property type="project" value="InterPro"/>
</dbReference>
<gene>
    <name evidence="6" type="ORF">SAMN05444008_10645</name>
</gene>
<evidence type="ECO:0000259" key="3">
    <source>
        <dbReference type="Pfam" id="PF01364"/>
    </source>
</evidence>
<feature type="domain" description="CARDB" evidence="4">
    <location>
        <begin position="780"/>
        <end position="889"/>
    </location>
</feature>
<dbReference type="Pfam" id="PF13860">
    <property type="entry name" value="FlgD_ig"/>
    <property type="match status" value="1"/>
</dbReference>
<dbReference type="Gene3D" id="2.60.40.10">
    <property type="entry name" value="Immunoglobulins"/>
    <property type="match status" value="2"/>
</dbReference>
<dbReference type="Gene3D" id="3.40.50.1460">
    <property type="match status" value="1"/>
</dbReference>
<protein>
    <submittedName>
        <fullName evidence="6">CARDB protein</fullName>
    </submittedName>
</protein>
<evidence type="ECO:0000313" key="7">
    <source>
        <dbReference type="Proteomes" id="UP000184368"/>
    </source>
</evidence>
<accession>A0A1M4ZYS7</accession>
<dbReference type="Proteomes" id="UP000184368">
    <property type="component" value="Unassembled WGS sequence"/>
</dbReference>
<dbReference type="SUPFAM" id="SSF52129">
    <property type="entry name" value="Caspase-like"/>
    <property type="match status" value="1"/>
</dbReference>
<feature type="chain" id="PRO_5013268345" evidence="2">
    <location>
        <begin position="19"/>
        <end position="1679"/>
    </location>
</feature>
<feature type="domain" description="FlgD/Vpr Ig-like" evidence="5">
    <location>
        <begin position="1576"/>
        <end position="1649"/>
    </location>
</feature>
<dbReference type="InterPro" id="IPR029031">
    <property type="entry name" value="Gingipain_N_sf"/>
</dbReference>
<sequence>MRLLLICCACLLQLALQAQVYNNEWIDFSKTYYKLKVGKTGLHRVSKTELAAAGLGEAPVEQLQLWRNGVEVPLYTPVASGALPVGGFVEFWGERNDGKPDRPLYRKPEFLLSDVFSLHTDTSVYFLTLNAAGQNRRLAATANNVAGNILPAETSFTYTYLQAFNNQQNAGYALDLDQYLYSAAYDLGEGYSSAFLGPNASNTINLGNLFVAPGVGQAFFKITVAGNRTAERRYRVRINNDSIAGGAVNFFEAVTDSVPVPLSVISTATNNVTVTNLSATAADRLAIYQYSITYPRQFNFGNAANFEFALPASASARFLEITNFNTGGQPPVLLDLVNGLRLVGDMAVAGKVRFLLPPLAQTGRLVLYSQVPANLTAVTGLQSRRFTNYREPANQSNYLILSNALLFNDGSGNNAVEAYAAYRRSVAGGGYAAGIYDIEELTDQFGFGIKRTPLAIRNFLWFARNVFSQKPQQVLLLGKGLVYTEQRAREGDATSLRLNLVPTFGNPASDILYAADPGSAVPKLSIGRLSVVSGQEVMDYLQKVIEYEAAQAKVSADPADMAWKKNLVHIIGSGDPNLQASLEQYMATCKAIASDTLWGADVHTFAKKTGSNTEQISERALEQLFGEGISYVTYFGHSSSSGLDYNLDNPDAYNNTGKYPVFTALGCNAGGMFGFNTNRFALRDAISEKFVLAPQKGIIGFIATSHFGVVSVLRIWNTQLYENMSRNAYGKTMGELMQATAASTLSSVAAGEENFMVRTNVEATILHGDPAIRLNTYPQPDFVLTDAQVKVEPQFVSIADTAFRLVVQVRNTGKAISRSIVLSVKRQYPDGSEKELVRDSVAAPVLAATYNYRIGVDGQKDKGLNRLTVTIDDGDSVAELFETNNTVTKEIQVYEDEARPVYPLPFGIVNNPDLTLAVSTADPFSAARNYVVEMDTKELFNSPGKWSRQINSRGGLLEVKPGVALQNNTVYYWRVAQVPESGAMRWSNRSFVYLAGSDEGFNQSHVYQHLQSERKGLLLDSAGVWRFADKTNELFVNNGVFPSAANQAADFVVSINNDNSLIRSVCGVSNIIVNVFDPLTFKPWFNGNAGQPGRYGSATVCGQDRAYNFQYNIMDTAGRKRLLEFLQLIPNNHYVVVRNTSGTAANSNTYVQQWQADTAFWGSGNSIYHELQRRGFSQIDSFTRPRAWIFIYRKGDPTYRTRQVVSQGILDKITLLAPCATPGTEGSLQSPVLGPATKWQEFVWDAKTAITGQVRLSLLGVEDLGKTDTLARLGETDPRRLDLSFVDAARYPNLRIGVQLSDTVKYSPSQLSMLRLSGLPLPEGAIAPNLLFQLADTMAVGEPLVLKLAFKNVGTQPFDSLRVKLQVTDRNNKVQDIPVQQLRPLPGGDTLQVVAPINNEAFAGANQLYVEVNPPGAQPEQYRFNNFLFRPFFVRDDEQAPLVDVTFDGVRVQHNDIVSAKPEILIRLTDESKQLLLNDTALVGVKLRNLAANVERSYAFDGDTLRFIPAGGGTENVATVVFRPHFATDGTYELQVVGRDRRGNQSGTSAYRVQFQVVGKAMISNMLNYPNPFTTSTAFVFTLTGSEVPQNLRIQILTATGRVVREISREELGPLRIGRNITEFKWDGTDQYGQKLGNGVYLYRVIAQENGGKLDKFRPIGDVTEQYFYKGYGKMYLMR</sequence>
<dbReference type="RefSeq" id="WP_073042211.1">
    <property type="nucleotide sequence ID" value="NZ_FQUO01000006.1"/>
</dbReference>
<dbReference type="InterPro" id="IPR001769">
    <property type="entry name" value="Gingipain"/>
</dbReference>
<reference evidence="6 7" key="1">
    <citation type="submission" date="2016-11" db="EMBL/GenBank/DDBJ databases">
        <authorList>
            <person name="Jaros S."/>
            <person name="Januszkiewicz K."/>
            <person name="Wedrychowicz H."/>
        </authorList>
    </citation>
    <scope>NUCLEOTIDE SEQUENCE [LARGE SCALE GENOMIC DNA]</scope>
    <source>
        <strain evidence="6 7">DSM 26897</strain>
    </source>
</reference>
<dbReference type="InterPro" id="IPR029030">
    <property type="entry name" value="Caspase-like_dom_sf"/>
</dbReference>
<proteinExistence type="predicted"/>
<dbReference type="GO" id="GO:0006508">
    <property type="term" value="P:proteolysis"/>
    <property type="evidence" value="ECO:0007669"/>
    <property type="project" value="InterPro"/>
</dbReference>
<evidence type="ECO:0000259" key="5">
    <source>
        <dbReference type="Pfam" id="PF13860"/>
    </source>
</evidence>
<dbReference type="OrthoDB" id="9757650at2"/>
<evidence type="ECO:0000313" key="6">
    <source>
        <dbReference type="EMBL" id="SHF23145.1"/>
    </source>
</evidence>
<feature type="domain" description="Gingipain" evidence="3">
    <location>
        <begin position="401"/>
        <end position="774"/>
    </location>
</feature>
<dbReference type="Gene3D" id="2.60.40.4070">
    <property type="match status" value="1"/>
</dbReference>
<keyword evidence="1 2" id="KW-0732">Signal</keyword>
<dbReference type="STRING" id="1302690.BUE76_09815"/>
<dbReference type="EMBL" id="FQUO01000006">
    <property type="protein sequence ID" value="SHF23145.1"/>
    <property type="molecule type" value="Genomic_DNA"/>
</dbReference>
<organism evidence="6 7">
    <name type="scientific">Cnuella takakiae</name>
    <dbReference type="NCBI Taxonomy" id="1302690"/>
    <lineage>
        <taxon>Bacteria</taxon>
        <taxon>Pseudomonadati</taxon>
        <taxon>Bacteroidota</taxon>
        <taxon>Chitinophagia</taxon>
        <taxon>Chitinophagales</taxon>
        <taxon>Chitinophagaceae</taxon>
        <taxon>Cnuella</taxon>
    </lineage>
</organism>
<evidence type="ECO:0000259" key="4">
    <source>
        <dbReference type="Pfam" id="PF07705"/>
    </source>
</evidence>
<keyword evidence="7" id="KW-1185">Reference proteome</keyword>
<evidence type="ECO:0000256" key="1">
    <source>
        <dbReference type="ARBA" id="ARBA00022729"/>
    </source>
</evidence>
<feature type="signal peptide" evidence="2">
    <location>
        <begin position="1"/>
        <end position="18"/>
    </location>
</feature>
<evidence type="ECO:0000256" key="2">
    <source>
        <dbReference type="SAM" id="SignalP"/>
    </source>
</evidence>
<name>A0A1M4ZYS7_9BACT</name>
<dbReference type="InterPro" id="IPR025965">
    <property type="entry name" value="FlgD/Vpr_Ig-like"/>
</dbReference>
<dbReference type="InterPro" id="IPR011635">
    <property type="entry name" value="CARDB"/>
</dbReference>